<reference evidence="2" key="1">
    <citation type="submission" date="2012-11" db="EMBL/GenBank/DDBJ databases">
        <title>Dependencies among metagenomic species, viruses, plasmids and units of genetic variation.</title>
        <authorList>
            <person name="Nielsen H.B."/>
            <person name="Almeida M."/>
            <person name="Juncker A.S."/>
            <person name="Rasmussen S."/>
            <person name="Li J."/>
            <person name="Sunagawa S."/>
            <person name="Plichta D."/>
            <person name="Gautier L."/>
            <person name="Le Chatelier E."/>
            <person name="Peletier E."/>
            <person name="Bonde I."/>
            <person name="Nielsen T."/>
            <person name="Manichanh C."/>
            <person name="Arumugam M."/>
            <person name="Batto J."/>
            <person name="Santos M.B.Q.D."/>
            <person name="Blom N."/>
            <person name="Borruel N."/>
            <person name="Burgdorf K.S."/>
            <person name="Boumezbeur F."/>
            <person name="Casellas F."/>
            <person name="Dore J."/>
            <person name="Guarner F."/>
            <person name="Hansen T."/>
            <person name="Hildebrand F."/>
            <person name="Kaas R.S."/>
            <person name="Kennedy S."/>
            <person name="Kristiansen K."/>
            <person name="Kultima J.R."/>
            <person name="Leonard P."/>
            <person name="Levenez F."/>
            <person name="Lund O."/>
            <person name="Moumen B."/>
            <person name="Le Paslier D."/>
            <person name="Pons N."/>
            <person name="Pedersen O."/>
            <person name="Prifti E."/>
            <person name="Qin J."/>
            <person name="Raes J."/>
            <person name="Tap J."/>
            <person name="Tims S."/>
            <person name="Ussery D.W."/>
            <person name="Yamada T."/>
            <person name="MetaHit consortium"/>
            <person name="Renault P."/>
            <person name="Sicheritz-Ponten T."/>
            <person name="Bork P."/>
            <person name="Wang J."/>
            <person name="Brunak S."/>
            <person name="Ehrlich S.D."/>
        </authorList>
    </citation>
    <scope>NUCLEOTIDE SEQUENCE [LARGE SCALE GENOMIC DNA]</scope>
</reference>
<feature type="compositionally biased region" description="Basic and acidic residues" evidence="1">
    <location>
        <begin position="31"/>
        <end position="58"/>
    </location>
</feature>
<name>R5VI77_9BACT</name>
<evidence type="ECO:0000256" key="1">
    <source>
        <dbReference type="SAM" id="MobiDB-lite"/>
    </source>
</evidence>
<evidence type="ECO:0000313" key="3">
    <source>
        <dbReference type="Proteomes" id="UP000018372"/>
    </source>
</evidence>
<dbReference type="Proteomes" id="UP000018372">
    <property type="component" value="Unassembled WGS sequence"/>
</dbReference>
<dbReference type="EMBL" id="CBAT010000155">
    <property type="protein sequence ID" value="CCZ87489.1"/>
    <property type="molecule type" value="Genomic_DNA"/>
</dbReference>
<evidence type="ECO:0000313" key="2">
    <source>
        <dbReference type="EMBL" id="CCZ87489.1"/>
    </source>
</evidence>
<gene>
    <name evidence="2" type="ORF">BN536_02265</name>
</gene>
<comment type="caution">
    <text evidence="2">The sequence shown here is derived from an EMBL/GenBank/DDBJ whole genome shotgun (WGS) entry which is preliminary data.</text>
</comment>
<proteinExistence type="predicted"/>
<evidence type="ECO:0008006" key="4">
    <source>
        <dbReference type="Google" id="ProtNLM"/>
    </source>
</evidence>
<protein>
    <recommendedName>
        <fullName evidence="4">Peptidase M48 domain-containing protein</fullName>
    </recommendedName>
</protein>
<organism evidence="2 3">
    <name type="scientific">Phocaeicola plebeius CAG:211</name>
    <dbReference type="NCBI Taxonomy" id="1263052"/>
    <lineage>
        <taxon>Bacteria</taxon>
        <taxon>Pseudomonadati</taxon>
        <taxon>Bacteroidota</taxon>
        <taxon>Bacteroidia</taxon>
        <taxon>Bacteroidales</taxon>
        <taxon>Bacteroidaceae</taxon>
        <taxon>Phocaeicola</taxon>
    </lineage>
</organism>
<feature type="region of interest" description="Disordered" evidence="1">
    <location>
        <begin position="1"/>
        <end position="58"/>
    </location>
</feature>
<accession>R5VI77</accession>
<feature type="compositionally biased region" description="Low complexity" evidence="1">
    <location>
        <begin position="8"/>
        <end position="22"/>
    </location>
</feature>
<sequence length="58" mass="6494">MALSFQKLKSLQEQSGGSSSSKLNQLFSTHPDLDLRIERMEERATSEGIEKPVEKTAE</sequence>
<dbReference type="AlphaFoldDB" id="R5VI77"/>